<evidence type="ECO:0000259" key="1">
    <source>
        <dbReference type="PROSITE" id="PS51186"/>
    </source>
</evidence>
<keyword evidence="3" id="KW-1185">Reference proteome</keyword>
<dbReference type="STRING" id="663278.Ethha_1471"/>
<dbReference type="InterPro" id="IPR000182">
    <property type="entry name" value="GNAT_dom"/>
</dbReference>
<keyword evidence="2" id="KW-0808">Transferase</keyword>
<organism evidence="2 3">
    <name type="scientific">Ethanoligenens harbinense (strain DSM 18485 / JCM 12961 / CGMCC 1.5033 / YUAN-3)</name>
    <dbReference type="NCBI Taxonomy" id="663278"/>
    <lineage>
        <taxon>Bacteria</taxon>
        <taxon>Bacillati</taxon>
        <taxon>Bacillota</taxon>
        <taxon>Clostridia</taxon>
        <taxon>Eubacteriales</taxon>
        <taxon>Oscillospiraceae</taxon>
        <taxon>Ethanoligenens</taxon>
    </lineage>
</organism>
<dbReference type="InterPro" id="IPR051554">
    <property type="entry name" value="Acetyltransferase_Eis"/>
</dbReference>
<sequence length="274" mass="30311">MIGVAAEEDRRDVQKIWKTCFGDADAYIRFFIKTHLPAGRCLVSKEGGRAVAMLFLLPSRCFYGGEGRAVQYVYAAATLPEFRRRGLMEGLLAYAHETAVAQGMLFTCLKPASEALYRYYGKLGYHTAFHVTHRILPASALDAQFHLSKADADTVFAQRAQTFPVGLLWGRELFDFVLREWKMAGGESLAFPGGYCMACKDGQRVLCKEIVPGGWTLSAVAAALCERYGLPETEFRLPWNGAPTPDGGMLRPADDALDPAAFEAARPYFNLMLD</sequence>
<dbReference type="GO" id="GO:0030649">
    <property type="term" value="P:aminoglycoside antibiotic catabolic process"/>
    <property type="evidence" value="ECO:0007669"/>
    <property type="project" value="TreeGrafter"/>
</dbReference>
<dbReference type="Proteomes" id="UP000001551">
    <property type="component" value="Chromosome"/>
</dbReference>
<accession>E6U7I5</accession>
<dbReference type="Pfam" id="PF13527">
    <property type="entry name" value="Acetyltransf_9"/>
    <property type="match status" value="1"/>
</dbReference>
<proteinExistence type="predicted"/>
<dbReference type="EMBL" id="CP002400">
    <property type="protein sequence ID" value="ADU27008.1"/>
    <property type="molecule type" value="Genomic_DNA"/>
</dbReference>
<dbReference type="SUPFAM" id="SSF55729">
    <property type="entry name" value="Acyl-CoA N-acyltransferases (Nat)"/>
    <property type="match status" value="1"/>
</dbReference>
<dbReference type="GO" id="GO:0034069">
    <property type="term" value="F:aminoglycoside N-acetyltransferase activity"/>
    <property type="evidence" value="ECO:0007669"/>
    <property type="project" value="TreeGrafter"/>
</dbReference>
<dbReference type="InterPro" id="IPR016181">
    <property type="entry name" value="Acyl_CoA_acyltransferase"/>
</dbReference>
<dbReference type="AlphaFoldDB" id="E6U7I5"/>
<dbReference type="KEGG" id="eha:Ethha_1471"/>
<protein>
    <submittedName>
        <fullName evidence="2">GCN5-related N-acetyltransferase</fullName>
    </submittedName>
</protein>
<evidence type="ECO:0000313" key="3">
    <source>
        <dbReference type="Proteomes" id="UP000001551"/>
    </source>
</evidence>
<dbReference type="RefSeq" id="WP_013485363.1">
    <property type="nucleotide sequence ID" value="NC_014828.1"/>
</dbReference>
<dbReference type="HOGENOM" id="CLU_989381_0_0_9"/>
<dbReference type="PANTHER" id="PTHR37817">
    <property type="entry name" value="N-ACETYLTRANSFERASE EIS"/>
    <property type="match status" value="1"/>
</dbReference>
<gene>
    <name evidence="2" type="ordered locus">Ethha_1471</name>
</gene>
<reference evidence="2 3" key="1">
    <citation type="submission" date="2010-12" db="EMBL/GenBank/DDBJ databases">
        <title>Complete sequence of Ethanoligenens harbinense YUAN-3.</title>
        <authorList>
            <person name="Lucas S."/>
            <person name="Copeland A."/>
            <person name="Lapidus A."/>
            <person name="Cheng J.-F."/>
            <person name="Bruce D."/>
            <person name="Goodwin L."/>
            <person name="Pitluck S."/>
            <person name="Chertkov O."/>
            <person name="Misra M."/>
            <person name="Detter J.C."/>
            <person name="Han C."/>
            <person name="Tapia R."/>
            <person name="Land M."/>
            <person name="Hauser L."/>
            <person name="Jeffries C."/>
            <person name="Kyrpides N."/>
            <person name="Ivanova N."/>
            <person name="Mikhailova N."/>
            <person name="Wang A."/>
            <person name="Mouttaki H."/>
            <person name="He Z."/>
            <person name="Zhou J."/>
            <person name="Hemme C.L."/>
            <person name="Woyke T."/>
        </authorList>
    </citation>
    <scope>NUCLEOTIDE SEQUENCE [LARGE SCALE GENOMIC DNA]</scope>
    <source>
        <strain evidence="3">DSM 18485 / JCM 12961 / CGMCC 1.5033 / YUAN-3</strain>
    </source>
</reference>
<dbReference type="eggNOG" id="COG4552">
    <property type="taxonomic scope" value="Bacteria"/>
</dbReference>
<evidence type="ECO:0000313" key="2">
    <source>
        <dbReference type="EMBL" id="ADU27008.1"/>
    </source>
</evidence>
<dbReference type="Gene3D" id="3.40.630.30">
    <property type="match status" value="1"/>
</dbReference>
<dbReference type="PROSITE" id="PS51186">
    <property type="entry name" value="GNAT"/>
    <property type="match status" value="1"/>
</dbReference>
<name>E6U7I5_ETHHY</name>
<feature type="domain" description="N-acetyltransferase" evidence="1">
    <location>
        <begin position="1"/>
        <end position="148"/>
    </location>
</feature>
<dbReference type="PANTHER" id="PTHR37817:SF1">
    <property type="entry name" value="N-ACETYLTRANSFERASE EIS"/>
    <property type="match status" value="1"/>
</dbReference>